<dbReference type="InterPro" id="IPR018756">
    <property type="entry name" value="DUF2314"/>
</dbReference>
<evidence type="ECO:0000313" key="3">
    <source>
        <dbReference type="EMBL" id="MBM0103128.1"/>
    </source>
</evidence>
<evidence type="ECO:0000259" key="2">
    <source>
        <dbReference type="Pfam" id="PF10077"/>
    </source>
</evidence>
<feature type="transmembrane region" description="Helical" evidence="1">
    <location>
        <begin position="6"/>
        <end position="22"/>
    </location>
</feature>
<comment type="caution">
    <text evidence="3">The sequence shown here is derived from an EMBL/GenBank/DDBJ whole genome shotgun (WGS) entry which is preliminary data.</text>
</comment>
<keyword evidence="4" id="KW-1185">Reference proteome</keyword>
<dbReference type="Pfam" id="PF10077">
    <property type="entry name" value="DUF2314"/>
    <property type="match status" value="1"/>
</dbReference>
<keyword evidence="1" id="KW-1133">Transmembrane helix</keyword>
<reference evidence="3 4" key="1">
    <citation type="journal article" date="2021" name="Int. J. Syst. Evol. Microbiol.">
        <title>Steroidobacter gossypii sp. nov., isolated from soil of cotton cropping field.</title>
        <authorList>
            <person name="Huang R."/>
            <person name="Yang S."/>
            <person name="Zhen C."/>
            <person name="Liu W."/>
        </authorList>
    </citation>
    <scope>NUCLEOTIDE SEQUENCE [LARGE SCALE GENOMIC DNA]</scope>
    <source>
        <strain evidence="3 4">S1-65</strain>
    </source>
</reference>
<organism evidence="3 4">
    <name type="scientific">Steroidobacter gossypii</name>
    <dbReference type="NCBI Taxonomy" id="2805490"/>
    <lineage>
        <taxon>Bacteria</taxon>
        <taxon>Pseudomonadati</taxon>
        <taxon>Pseudomonadota</taxon>
        <taxon>Gammaproteobacteria</taxon>
        <taxon>Steroidobacterales</taxon>
        <taxon>Steroidobacteraceae</taxon>
        <taxon>Steroidobacter</taxon>
    </lineage>
</organism>
<name>A0ABS1WQ75_9GAMM</name>
<accession>A0ABS1WQ75</accession>
<proteinExistence type="predicted"/>
<dbReference type="EMBL" id="JAEVLS010000001">
    <property type="protein sequence ID" value="MBM0103128.1"/>
    <property type="molecule type" value="Genomic_DNA"/>
</dbReference>
<evidence type="ECO:0000256" key="1">
    <source>
        <dbReference type="SAM" id="Phobius"/>
    </source>
</evidence>
<sequence>MKTLIAIVVGIIIVRIAWWWFIGRNRSAMPPLAIDNNDPLMIEARRKAAESIPQMLSLFNGEEGSTRVKIPFVSNSGETEHLWADLLRVQGSTIHVRYLTPPVSHTGRLERLHAHAIGEIEDWVYTKDPKRYVGGYSLRVMFKRGREQWGDLPPELKEEEAKYG</sequence>
<keyword evidence="1" id="KW-0812">Transmembrane</keyword>
<gene>
    <name evidence="3" type="ORF">JM946_00140</name>
</gene>
<dbReference type="Proteomes" id="UP000661077">
    <property type="component" value="Unassembled WGS sequence"/>
</dbReference>
<dbReference type="RefSeq" id="WP_203165114.1">
    <property type="nucleotide sequence ID" value="NZ_JAEVLS010000001.1"/>
</dbReference>
<protein>
    <submittedName>
        <fullName evidence="3">DUF2314 domain-containing protein</fullName>
    </submittedName>
</protein>
<keyword evidence="1" id="KW-0472">Membrane</keyword>
<evidence type="ECO:0000313" key="4">
    <source>
        <dbReference type="Proteomes" id="UP000661077"/>
    </source>
</evidence>
<feature type="domain" description="DUF2314" evidence="2">
    <location>
        <begin position="65"/>
        <end position="144"/>
    </location>
</feature>